<keyword evidence="2" id="KW-1185">Reference proteome</keyword>
<protein>
    <submittedName>
        <fullName evidence="1">1990_t:CDS:1</fullName>
    </submittedName>
</protein>
<comment type="caution">
    <text evidence="1">The sequence shown here is derived from an EMBL/GenBank/DDBJ whole genome shotgun (WGS) entry which is preliminary data.</text>
</comment>
<dbReference type="AlphaFoldDB" id="A0A9N9CXB2"/>
<evidence type="ECO:0000313" key="2">
    <source>
        <dbReference type="Proteomes" id="UP000789508"/>
    </source>
</evidence>
<proteinExistence type="predicted"/>
<gene>
    <name evidence="1" type="ORF">ALEPTO_LOCUS8718</name>
</gene>
<accession>A0A9N9CXB2</accession>
<dbReference type="SUPFAM" id="SSF64288">
    <property type="entry name" value="Chorismate lyase-like"/>
    <property type="match status" value="1"/>
</dbReference>
<organism evidence="1 2">
    <name type="scientific">Ambispora leptoticha</name>
    <dbReference type="NCBI Taxonomy" id="144679"/>
    <lineage>
        <taxon>Eukaryota</taxon>
        <taxon>Fungi</taxon>
        <taxon>Fungi incertae sedis</taxon>
        <taxon>Mucoromycota</taxon>
        <taxon>Glomeromycotina</taxon>
        <taxon>Glomeromycetes</taxon>
        <taxon>Archaeosporales</taxon>
        <taxon>Ambisporaceae</taxon>
        <taxon>Ambispora</taxon>
    </lineage>
</organism>
<feature type="non-terminal residue" evidence="1">
    <location>
        <position position="255"/>
    </location>
</feature>
<dbReference type="Proteomes" id="UP000789508">
    <property type="component" value="Unassembled WGS sequence"/>
</dbReference>
<sequence>MKVNKMEENGSSDNKYGEKTSFCTTELQLPTEFSSIERVCLTADGNLQRILSAWFNDKVMIKIIRNKKVGVSSNNNLEDQTQKKGIHPEETRKKLKMNNASSVNIYQSISSNFSSGVSQLIQQHQLKRPLLGRVDREVDLCCKGKVVCNALSNLLIYDEKIDEVLNEHEIGIAQIFRYFNKHPDFQLLSIGRSDTIWWREYSLRIEGIDCYIKETFPKNLFKEGWIDDDNLPDDFFDKECTRNVVSWEYYSSTFK</sequence>
<dbReference type="OrthoDB" id="5673at2759"/>
<dbReference type="Gene3D" id="3.40.1410.10">
    <property type="entry name" value="Chorismate lyase-like"/>
    <property type="match status" value="1"/>
</dbReference>
<reference evidence="1" key="1">
    <citation type="submission" date="2021-06" db="EMBL/GenBank/DDBJ databases">
        <authorList>
            <person name="Kallberg Y."/>
            <person name="Tangrot J."/>
            <person name="Rosling A."/>
        </authorList>
    </citation>
    <scope>NUCLEOTIDE SEQUENCE</scope>
    <source>
        <strain evidence="1">FL130A</strain>
    </source>
</reference>
<dbReference type="EMBL" id="CAJVPS010005450">
    <property type="protein sequence ID" value="CAG8615014.1"/>
    <property type="molecule type" value="Genomic_DNA"/>
</dbReference>
<evidence type="ECO:0000313" key="1">
    <source>
        <dbReference type="EMBL" id="CAG8615014.1"/>
    </source>
</evidence>
<dbReference type="InterPro" id="IPR028978">
    <property type="entry name" value="Chorismate_lyase_/UTRA_dom_sf"/>
</dbReference>
<name>A0A9N9CXB2_9GLOM</name>